<feature type="domain" description="Lipoxygenase" evidence="10">
    <location>
        <begin position="296"/>
        <end position="687"/>
    </location>
</feature>
<dbReference type="Proteomes" id="UP000324632">
    <property type="component" value="Chromosome 14"/>
</dbReference>
<dbReference type="Gene3D" id="1.20.245.10">
    <property type="entry name" value="Lipoxygenase-1, Domain 5"/>
    <property type="match status" value="1"/>
</dbReference>
<dbReference type="PROSITE" id="PS51393">
    <property type="entry name" value="LIPOXYGENASE_3"/>
    <property type="match status" value="1"/>
</dbReference>
<reference evidence="11 12" key="1">
    <citation type="journal article" date="2019" name="Mol. Ecol. Resour.">
        <title>Chromosome-level genome assembly of Triplophysa tibetana, a fish adapted to the harsh high-altitude environment of the Tibetan Plateau.</title>
        <authorList>
            <person name="Yang X."/>
            <person name="Liu H."/>
            <person name="Ma Z."/>
            <person name="Zou Y."/>
            <person name="Zou M."/>
            <person name="Mao Y."/>
            <person name="Li X."/>
            <person name="Wang H."/>
            <person name="Chen T."/>
            <person name="Wang W."/>
            <person name="Yang R."/>
        </authorList>
    </citation>
    <scope>NUCLEOTIDE SEQUENCE [LARGE SCALE GENOMIC DNA]</scope>
    <source>
        <strain evidence="11">TTIB1903HZAU</strain>
        <tissue evidence="11">Muscle</tissue>
    </source>
</reference>
<dbReference type="InterPro" id="IPR020834">
    <property type="entry name" value="LipOase_CS"/>
</dbReference>
<evidence type="ECO:0000256" key="8">
    <source>
        <dbReference type="ARBA" id="ARBA00023098"/>
    </source>
</evidence>
<comment type="similarity">
    <text evidence="3">Belongs to the lipoxygenase family.</text>
</comment>
<comment type="pathway">
    <text evidence="2">Lipid metabolism.</text>
</comment>
<keyword evidence="6" id="KW-0223">Dioxygenase</keyword>
<dbReference type="SUPFAM" id="SSF49723">
    <property type="entry name" value="Lipase/lipooxygenase domain (PLAT/LH2 domain)"/>
    <property type="match status" value="1"/>
</dbReference>
<keyword evidence="8" id="KW-0443">Lipid metabolism</keyword>
<dbReference type="PANTHER" id="PTHR11771">
    <property type="entry name" value="LIPOXYGENASE"/>
    <property type="match status" value="1"/>
</dbReference>
<sequence length="687" mass="78376">MCADPEPLVDHEVQMQSMSIQSMSLPFFSKTATEQYKVLVSYNGDVSHFSLTLVDLKNKSIETTWEKGYSWTKEKRVPSGLPEPGARACCLADPVRPPYEHLDSAHTFLGGRHMGGIARSARAVVGLSVRPAPSRPLPHLVLFRREDVPLGGGLLILNMSGVHIAPKCGTALPWVQSDTPATCEVDRMNGFRHNKYANGQTRIRSAPSLQIFQYSVFITTECMKLKKMEINITVDVEKDLGDIVEVKIKKDDAPWFCRYVKVKSPSGKSFEFPCYSWLEKKEVVIREGSVNVIEDWNTDYMFGYQFLNGCNPVMIRKCVTLPKTFPVTHEMVEGSLQRGLTLQEELKKGNIYIADYEILDGLDENKIKNTQLYLTAPICLLYNNRLDQIVPIAIQLSQKPGKSSPIFLPNDNDCDWMLAKMWVKSSDFIVHQLVTHLLKTHLISEVFEVAMYRHLSPVHPVYKLLMPHVRFTIAINAAAREKLISEDGVFSKISSISASGMDELMKRAMETFTYKSMCFPEAINARGMENTPKYYYRDDGMKIWEAIYSFVDQVIKIYYDSDEKVQKDVEIQHFVKNVNFGMEDFISDRKDPEGKKFPRSLKTREELVEYLTAVIFNASAQHAAVNFGQFEWYGWIPNSPSTMRKPPPREKDSVDLNYIMDTLPDRGCSYEVLGMVWALSRFQENEV</sequence>
<dbReference type="PRINTS" id="PR00467">
    <property type="entry name" value="MAMLPOXGNASE"/>
</dbReference>
<comment type="subcellular location">
    <subcellularLocation>
        <location evidence="1">Cytoplasm</location>
    </subcellularLocation>
</comment>
<name>A0A5A9NSW4_9TELE</name>
<accession>A0A5A9NSW4</accession>
<dbReference type="Pfam" id="PF01477">
    <property type="entry name" value="PLAT"/>
    <property type="match status" value="1"/>
</dbReference>
<feature type="binding site" evidence="9">
    <location>
        <position position="441"/>
    </location>
    <ligand>
        <name>Fe cation</name>
        <dbReference type="ChEBI" id="CHEBI:24875"/>
        <note>catalytic</note>
    </ligand>
</feature>
<organism evidence="11 12">
    <name type="scientific">Triplophysa tibetana</name>
    <dbReference type="NCBI Taxonomy" id="1572043"/>
    <lineage>
        <taxon>Eukaryota</taxon>
        <taxon>Metazoa</taxon>
        <taxon>Chordata</taxon>
        <taxon>Craniata</taxon>
        <taxon>Vertebrata</taxon>
        <taxon>Euteleostomi</taxon>
        <taxon>Actinopterygii</taxon>
        <taxon>Neopterygii</taxon>
        <taxon>Teleostei</taxon>
        <taxon>Ostariophysi</taxon>
        <taxon>Cypriniformes</taxon>
        <taxon>Nemacheilidae</taxon>
        <taxon>Triplophysa</taxon>
    </lineage>
</organism>
<dbReference type="Gene3D" id="3.10.450.60">
    <property type="match status" value="1"/>
</dbReference>
<dbReference type="InterPro" id="IPR036392">
    <property type="entry name" value="PLAT/LH2_dom_sf"/>
</dbReference>
<dbReference type="InterPro" id="IPR013819">
    <property type="entry name" value="LipOase_C"/>
</dbReference>
<keyword evidence="9" id="KW-0408">Iron</keyword>
<comment type="cofactor">
    <cofactor evidence="9">
        <name>Fe cation</name>
        <dbReference type="ChEBI" id="CHEBI:24875"/>
    </cofactor>
    <text evidence="9">Binds 1 Fe cation per subunit.</text>
</comment>
<feature type="binding site" evidence="9">
    <location>
        <position position="622"/>
    </location>
    <ligand>
        <name>Fe cation</name>
        <dbReference type="ChEBI" id="CHEBI:24875"/>
        <note>catalytic</note>
    </ligand>
</feature>
<evidence type="ECO:0000256" key="2">
    <source>
        <dbReference type="ARBA" id="ARBA00005189"/>
    </source>
</evidence>
<dbReference type="Pfam" id="PF00305">
    <property type="entry name" value="Lipoxygenase"/>
    <property type="match status" value="1"/>
</dbReference>
<evidence type="ECO:0000256" key="5">
    <source>
        <dbReference type="ARBA" id="ARBA00022723"/>
    </source>
</evidence>
<feature type="binding site" evidence="9">
    <location>
        <position position="436"/>
    </location>
    <ligand>
        <name>Fe cation</name>
        <dbReference type="ChEBI" id="CHEBI:24875"/>
        <note>catalytic</note>
    </ligand>
</feature>
<evidence type="ECO:0000313" key="11">
    <source>
        <dbReference type="EMBL" id="KAA0712563.1"/>
    </source>
</evidence>
<evidence type="ECO:0000259" key="10">
    <source>
        <dbReference type="PROSITE" id="PS51393"/>
    </source>
</evidence>
<dbReference type="AlphaFoldDB" id="A0A5A9NSW4"/>
<evidence type="ECO:0000256" key="9">
    <source>
        <dbReference type="PIRSR" id="PIRSR601885-1"/>
    </source>
</evidence>
<dbReference type="InterPro" id="IPR036226">
    <property type="entry name" value="LipOase_C_sf"/>
</dbReference>
<comment type="caution">
    <text evidence="11">The sequence shown here is derived from an EMBL/GenBank/DDBJ whole genome shotgun (WGS) entry which is preliminary data.</text>
</comment>
<dbReference type="GO" id="GO:0005737">
    <property type="term" value="C:cytoplasm"/>
    <property type="evidence" value="ECO:0007669"/>
    <property type="project" value="UniProtKB-SubCell"/>
</dbReference>
<keyword evidence="12" id="KW-1185">Reference proteome</keyword>
<evidence type="ECO:0000256" key="1">
    <source>
        <dbReference type="ARBA" id="ARBA00004496"/>
    </source>
</evidence>
<gene>
    <name evidence="11" type="ORF">E1301_Tti023957</name>
</gene>
<dbReference type="InterPro" id="IPR000907">
    <property type="entry name" value="LipOase"/>
</dbReference>
<evidence type="ECO:0000256" key="4">
    <source>
        <dbReference type="ARBA" id="ARBA00022490"/>
    </source>
</evidence>
<dbReference type="GO" id="GO:0034440">
    <property type="term" value="P:lipid oxidation"/>
    <property type="evidence" value="ECO:0007669"/>
    <property type="project" value="InterPro"/>
</dbReference>
<dbReference type="InterPro" id="IPR001885">
    <property type="entry name" value="LipOase_mml"/>
</dbReference>
<protein>
    <submittedName>
        <fullName evidence="11">Arachidonate 5-lipoxygenase</fullName>
    </submittedName>
</protein>
<dbReference type="GO" id="GO:0016702">
    <property type="term" value="F:oxidoreductase activity, acting on single donors with incorporation of molecular oxygen, incorporation of two atoms of oxygen"/>
    <property type="evidence" value="ECO:0007669"/>
    <property type="project" value="InterPro"/>
</dbReference>
<evidence type="ECO:0000256" key="7">
    <source>
        <dbReference type="ARBA" id="ARBA00023002"/>
    </source>
</evidence>
<keyword evidence="4" id="KW-0963">Cytoplasm</keyword>
<dbReference type="PRINTS" id="PR00087">
    <property type="entry name" value="LIPOXYGENASE"/>
</dbReference>
<dbReference type="EMBL" id="SOYY01000014">
    <property type="protein sequence ID" value="KAA0712563.1"/>
    <property type="molecule type" value="Genomic_DNA"/>
</dbReference>
<keyword evidence="7" id="KW-0560">Oxidoreductase</keyword>
<evidence type="ECO:0000313" key="12">
    <source>
        <dbReference type="Proteomes" id="UP000324632"/>
    </source>
</evidence>
<keyword evidence="5 9" id="KW-0479">Metal-binding</keyword>
<dbReference type="InterPro" id="IPR001024">
    <property type="entry name" value="PLAT/LH2_dom"/>
</dbReference>
<evidence type="ECO:0000256" key="6">
    <source>
        <dbReference type="ARBA" id="ARBA00022964"/>
    </source>
</evidence>
<evidence type="ECO:0000256" key="3">
    <source>
        <dbReference type="ARBA" id="ARBA00009419"/>
    </source>
</evidence>
<dbReference type="GO" id="GO:0005506">
    <property type="term" value="F:iron ion binding"/>
    <property type="evidence" value="ECO:0007669"/>
    <property type="project" value="InterPro"/>
</dbReference>
<dbReference type="SUPFAM" id="SSF48484">
    <property type="entry name" value="Lipoxigenase"/>
    <property type="match status" value="1"/>
</dbReference>
<dbReference type="PROSITE" id="PS00081">
    <property type="entry name" value="LIPOXYGENASE_2"/>
    <property type="match status" value="1"/>
</dbReference>
<proteinExistence type="inferred from homology"/>